<sequence length="239" mass="26370">MTRTTIPKSHHSLPLIMHILIIGGSGRTGQLTIEELLRRGIKLVSELYKVSWVTIIIPRLVEAKSYVGTPTSRDDVRAAFRADVPDVVIVTLSAPRASDSPFAAPISPPRLMADCNANVALAMKEFGVKKVVILQAFGVGNSWKNMNCALQLLMKKSNMIYQYEDHNHTDREVRASGVDFVLVRPARLVDTDAQNVKLWPQDGKGVPLMASISRVSVACWLVDAAERNDWDNTAPVITN</sequence>
<organism evidence="3 4">
    <name type="scientific">Aspergillus oryzae</name>
    <name type="common">Yellow koji mold</name>
    <dbReference type="NCBI Taxonomy" id="5062"/>
    <lineage>
        <taxon>Eukaryota</taxon>
        <taxon>Fungi</taxon>
        <taxon>Dikarya</taxon>
        <taxon>Ascomycota</taxon>
        <taxon>Pezizomycotina</taxon>
        <taxon>Eurotiomycetes</taxon>
        <taxon>Eurotiomycetidae</taxon>
        <taxon>Eurotiales</taxon>
        <taxon>Aspergillaceae</taxon>
        <taxon>Aspergillus</taxon>
        <taxon>Aspergillus subgen. Circumdati</taxon>
    </lineage>
</organism>
<evidence type="ECO:0000313" key="4">
    <source>
        <dbReference type="Proteomes" id="UP001165205"/>
    </source>
</evidence>
<proteinExistence type="inferred from homology"/>
<name>A0AAN5BVV3_ASPOZ</name>
<evidence type="ECO:0000313" key="3">
    <source>
        <dbReference type="EMBL" id="GMG27133.1"/>
    </source>
</evidence>
<dbReference type="PANTHER" id="PTHR15020">
    <property type="entry name" value="FLAVIN REDUCTASE-RELATED"/>
    <property type="match status" value="1"/>
</dbReference>
<gene>
    <name evidence="3" type="ORF">Aory04_000381300</name>
</gene>
<dbReference type="Pfam" id="PF13460">
    <property type="entry name" value="NAD_binding_10"/>
    <property type="match status" value="1"/>
</dbReference>
<accession>A0AAN5BVV3</accession>
<evidence type="ECO:0000256" key="1">
    <source>
        <dbReference type="ARBA" id="ARBA00038376"/>
    </source>
</evidence>
<dbReference type="Proteomes" id="UP001165205">
    <property type="component" value="Unassembled WGS sequence"/>
</dbReference>
<reference evidence="3" key="1">
    <citation type="submission" date="2023-04" db="EMBL/GenBank/DDBJ databases">
        <title>Aspergillus oryzae NBRC 4228.</title>
        <authorList>
            <person name="Ichikawa N."/>
            <person name="Sato H."/>
            <person name="Tonouchi N."/>
        </authorList>
    </citation>
    <scope>NUCLEOTIDE SEQUENCE</scope>
    <source>
        <strain evidence="3">NBRC 4228</strain>
    </source>
</reference>
<protein>
    <submittedName>
        <fullName evidence="3">Unnamed protein product</fullName>
    </submittedName>
</protein>
<dbReference type="AlphaFoldDB" id="A0AAN5BVV3"/>
<dbReference type="InterPro" id="IPR036291">
    <property type="entry name" value="NAD(P)-bd_dom_sf"/>
</dbReference>
<dbReference type="Gene3D" id="3.40.50.720">
    <property type="entry name" value="NAD(P)-binding Rossmann-like Domain"/>
    <property type="match status" value="1"/>
</dbReference>
<comment type="similarity">
    <text evidence="1">Belongs to the avfA family.</text>
</comment>
<dbReference type="InterPro" id="IPR016040">
    <property type="entry name" value="NAD(P)-bd_dom"/>
</dbReference>
<dbReference type="SUPFAM" id="SSF51735">
    <property type="entry name" value="NAD(P)-binding Rossmann-fold domains"/>
    <property type="match status" value="1"/>
</dbReference>
<feature type="domain" description="NAD(P)-binding" evidence="2">
    <location>
        <begin position="23"/>
        <end position="226"/>
    </location>
</feature>
<comment type="caution">
    <text evidence="3">The sequence shown here is derived from an EMBL/GenBank/DDBJ whole genome shotgun (WGS) entry which is preliminary data.</text>
</comment>
<dbReference type="EMBL" id="BSYA01000032">
    <property type="protein sequence ID" value="GMG27133.1"/>
    <property type="molecule type" value="Genomic_DNA"/>
</dbReference>
<dbReference type="PANTHER" id="PTHR15020:SF50">
    <property type="entry name" value="UPF0659 PROTEIN YMR090W"/>
    <property type="match status" value="1"/>
</dbReference>
<evidence type="ECO:0000259" key="2">
    <source>
        <dbReference type="Pfam" id="PF13460"/>
    </source>
</evidence>